<dbReference type="EMBL" id="CP004025">
    <property type="protein sequence ID" value="AGC41789.1"/>
    <property type="molecule type" value="Genomic_DNA"/>
</dbReference>
<dbReference type="PANTHER" id="PTHR44942:SF4">
    <property type="entry name" value="METHYLTRANSFERASE TYPE 11 DOMAIN-CONTAINING PROTEIN"/>
    <property type="match status" value="1"/>
</dbReference>
<evidence type="ECO:0000256" key="1">
    <source>
        <dbReference type="ARBA" id="ARBA00008361"/>
    </source>
</evidence>
<dbReference type="InterPro" id="IPR029063">
    <property type="entry name" value="SAM-dependent_MTases_sf"/>
</dbReference>
<dbReference type="InterPro" id="IPR013216">
    <property type="entry name" value="Methyltransf_11"/>
</dbReference>
<dbReference type="Proteomes" id="UP000011131">
    <property type="component" value="Chromosome"/>
</dbReference>
<dbReference type="AlphaFoldDB" id="L7U5N0"/>
<comment type="similarity">
    <text evidence="1">Belongs to the methyltransferase superfamily.</text>
</comment>
<dbReference type="GO" id="GO:0032259">
    <property type="term" value="P:methylation"/>
    <property type="evidence" value="ECO:0007669"/>
    <property type="project" value="UniProtKB-KW"/>
</dbReference>
<keyword evidence="3" id="KW-0808">Transferase</keyword>
<keyword evidence="2" id="KW-0489">Methyltransferase</keyword>
<gene>
    <name evidence="5" type="ordered locus">MYSTI_00438</name>
</gene>
<dbReference type="eggNOG" id="COG2226">
    <property type="taxonomic scope" value="Bacteria"/>
</dbReference>
<dbReference type="SUPFAM" id="SSF53335">
    <property type="entry name" value="S-adenosyl-L-methionine-dependent methyltransferases"/>
    <property type="match status" value="1"/>
</dbReference>
<dbReference type="KEGG" id="msd:MYSTI_00438"/>
<organism evidence="5 6">
    <name type="scientific">Myxococcus stipitatus (strain DSM 14675 / JCM 12634 / Mx s8)</name>
    <dbReference type="NCBI Taxonomy" id="1278073"/>
    <lineage>
        <taxon>Bacteria</taxon>
        <taxon>Pseudomonadati</taxon>
        <taxon>Myxococcota</taxon>
        <taxon>Myxococcia</taxon>
        <taxon>Myxococcales</taxon>
        <taxon>Cystobacterineae</taxon>
        <taxon>Myxococcaceae</taxon>
        <taxon>Myxococcus</taxon>
    </lineage>
</organism>
<dbReference type="OrthoDB" id="9797252at2"/>
<evidence type="ECO:0000256" key="3">
    <source>
        <dbReference type="ARBA" id="ARBA00022679"/>
    </source>
</evidence>
<dbReference type="STRING" id="1278073.MYSTI_00438"/>
<accession>L7U5N0</accession>
<sequence length="258" mass="28110">MTVDFGRTSTDYTRHRAGFPDSFFDRLVRDNVLRPGLRTVDVGTGTGVVARGLARNGCSVIGLDVSASMLEGARQLATEAHLSIDFREAPAESTGLPSASFDVVTAGQCWHWFDRPAAAREAARLLVPGGRLIVAHLDWLPMPGNVVEATDALMNASNPNPPDHVRFGCGVGLYPQWLSDVTDAGFTPLETFSYDVLIPYTHEAWRGRCRASAFVGATLPPAEVERFDQTLARILSERFPQPVLAIPHRVFALLATRP</sequence>
<dbReference type="PATRIC" id="fig|1278073.3.peg.456"/>
<feature type="domain" description="Methyltransferase type 11" evidence="4">
    <location>
        <begin position="40"/>
        <end position="134"/>
    </location>
</feature>
<dbReference type="Gene3D" id="3.40.50.150">
    <property type="entry name" value="Vaccinia Virus protein VP39"/>
    <property type="match status" value="1"/>
</dbReference>
<evidence type="ECO:0000313" key="6">
    <source>
        <dbReference type="Proteomes" id="UP000011131"/>
    </source>
</evidence>
<dbReference type="HOGENOM" id="CLU_049344_8_0_7"/>
<dbReference type="Pfam" id="PF08241">
    <property type="entry name" value="Methyltransf_11"/>
    <property type="match status" value="1"/>
</dbReference>
<evidence type="ECO:0000313" key="5">
    <source>
        <dbReference type="EMBL" id="AGC41789.1"/>
    </source>
</evidence>
<keyword evidence="6" id="KW-1185">Reference proteome</keyword>
<dbReference type="RefSeq" id="WP_015346052.1">
    <property type="nucleotide sequence ID" value="NC_020126.1"/>
</dbReference>
<dbReference type="InterPro" id="IPR051052">
    <property type="entry name" value="Diverse_substrate_MTase"/>
</dbReference>
<evidence type="ECO:0000256" key="2">
    <source>
        <dbReference type="ARBA" id="ARBA00022603"/>
    </source>
</evidence>
<dbReference type="PANTHER" id="PTHR44942">
    <property type="entry name" value="METHYLTRANSF_11 DOMAIN-CONTAINING PROTEIN"/>
    <property type="match status" value="1"/>
</dbReference>
<proteinExistence type="inferred from homology"/>
<dbReference type="GO" id="GO:0008757">
    <property type="term" value="F:S-adenosylmethionine-dependent methyltransferase activity"/>
    <property type="evidence" value="ECO:0007669"/>
    <property type="project" value="InterPro"/>
</dbReference>
<reference evidence="5 6" key="1">
    <citation type="journal article" date="2013" name="Genome Announc.">
        <title>Complete genome sequence of Myxococcus stipitatus strain DSM 14675, a fruiting myxobacterium.</title>
        <authorList>
            <person name="Huntley S."/>
            <person name="Kneip S."/>
            <person name="Treuner-Lange A."/>
            <person name="Sogaard-Andersen L."/>
        </authorList>
    </citation>
    <scope>NUCLEOTIDE SEQUENCE [LARGE SCALE GENOMIC DNA]</scope>
    <source>
        <strain evidence="6">DSM 14675 / JCM 12634 / Mx s8</strain>
    </source>
</reference>
<dbReference type="CDD" id="cd02440">
    <property type="entry name" value="AdoMet_MTases"/>
    <property type="match status" value="1"/>
</dbReference>
<evidence type="ECO:0000259" key="4">
    <source>
        <dbReference type="Pfam" id="PF08241"/>
    </source>
</evidence>
<name>L7U5N0_MYXSD</name>
<protein>
    <recommendedName>
        <fullName evidence="4">Methyltransferase type 11 domain-containing protein</fullName>
    </recommendedName>
</protein>